<accession>A0A858BZ74</accession>
<organism evidence="2 3">
    <name type="scientific">Aminipila butyrica</name>
    <dbReference type="NCBI Taxonomy" id="433296"/>
    <lineage>
        <taxon>Bacteria</taxon>
        <taxon>Bacillati</taxon>
        <taxon>Bacillota</taxon>
        <taxon>Clostridia</taxon>
        <taxon>Peptostreptococcales</taxon>
        <taxon>Anaerovoracaceae</taxon>
        <taxon>Aminipila</taxon>
    </lineage>
</organism>
<dbReference type="AlphaFoldDB" id="A0A858BZ74"/>
<gene>
    <name evidence="2" type="ORF">Ami103574_12215</name>
</gene>
<keyword evidence="3" id="KW-1185">Reference proteome</keyword>
<protein>
    <submittedName>
        <fullName evidence="2">Transposase domain-containing protein</fullName>
    </submittedName>
</protein>
<dbReference type="Proteomes" id="UP000466848">
    <property type="component" value="Chromosome"/>
</dbReference>
<dbReference type="KEGG" id="abut:Ami103574_12215"/>
<sequence>MIYSLIETAKGNDLNPFSYLEYLLEQLPNVDIKDWGILKKYLPWSKELPLICRNLQV</sequence>
<name>A0A858BZ74_9FIRM</name>
<dbReference type="Pfam" id="PF13817">
    <property type="entry name" value="DDE_Tnp_IS66_C"/>
    <property type="match status" value="1"/>
</dbReference>
<dbReference type="EMBL" id="CP048649">
    <property type="protein sequence ID" value="QIB70014.1"/>
    <property type="molecule type" value="Genomic_DNA"/>
</dbReference>
<feature type="domain" description="Transposase IS66 C-terminal" evidence="1">
    <location>
        <begin position="4"/>
        <end position="34"/>
    </location>
</feature>
<evidence type="ECO:0000259" key="1">
    <source>
        <dbReference type="Pfam" id="PF13817"/>
    </source>
</evidence>
<reference evidence="2 3" key="1">
    <citation type="submission" date="2020-02" db="EMBL/GenBank/DDBJ databases">
        <authorList>
            <person name="Kim Y.B."/>
            <person name="Roh S.W."/>
        </authorList>
    </citation>
    <scope>NUCLEOTIDE SEQUENCE [LARGE SCALE GENOMIC DNA]</scope>
    <source>
        <strain evidence="2 3">DSM 103574</strain>
    </source>
</reference>
<evidence type="ECO:0000313" key="3">
    <source>
        <dbReference type="Proteomes" id="UP000466848"/>
    </source>
</evidence>
<dbReference type="InterPro" id="IPR039552">
    <property type="entry name" value="IS66_C"/>
</dbReference>
<evidence type="ECO:0000313" key="2">
    <source>
        <dbReference type="EMBL" id="QIB70014.1"/>
    </source>
</evidence>
<proteinExistence type="predicted"/>